<comment type="subcellular location">
    <subcellularLocation>
        <location evidence="1">Nucleus envelope</location>
    </subcellularLocation>
</comment>
<dbReference type="PANTHER" id="PTHR11225">
    <property type="entry name" value="NUCLEAR PORE COMPLEX PROTEIN NUP93 NUCLEOPORIN NUP93 DEAD EYE PROTEIN"/>
    <property type="match status" value="1"/>
</dbReference>
<dbReference type="InterPro" id="IPR007231">
    <property type="entry name" value="Nucleoporin_int_Nup93/Nic96"/>
</dbReference>
<dbReference type="GO" id="GO:0016973">
    <property type="term" value="P:poly(A)+ mRNA export from nucleus"/>
    <property type="evidence" value="ECO:0007669"/>
    <property type="project" value="TreeGrafter"/>
</dbReference>
<feature type="compositionally biased region" description="Polar residues" evidence="4">
    <location>
        <begin position="50"/>
        <end position="75"/>
    </location>
</feature>
<dbReference type="GO" id="GO:0017056">
    <property type="term" value="F:structural constituent of nuclear pore"/>
    <property type="evidence" value="ECO:0007669"/>
    <property type="project" value="InterPro"/>
</dbReference>
<feature type="compositionally biased region" description="Polar residues" evidence="4">
    <location>
        <begin position="354"/>
        <end position="368"/>
    </location>
</feature>
<feature type="compositionally biased region" description="Low complexity" evidence="4">
    <location>
        <begin position="20"/>
        <end position="49"/>
    </location>
</feature>
<feature type="compositionally biased region" description="Polar residues" evidence="4">
    <location>
        <begin position="253"/>
        <end position="262"/>
    </location>
</feature>
<name>A0A8H6CEF3_9LECA</name>
<feature type="region of interest" description="Disordered" evidence="4">
    <location>
        <begin position="253"/>
        <end position="272"/>
    </location>
</feature>
<evidence type="ECO:0000256" key="4">
    <source>
        <dbReference type="SAM" id="MobiDB-lite"/>
    </source>
</evidence>
<evidence type="ECO:0008006" key="7">
    <source>
        <dbReference type="Google" id="ProtNLM"/>
    </source>
</evidence>
<comment type="caution">
    <text evidence="5">The sequence shown here is derived from an EMBL/GenBank/DDBJ whole genome shotgun (WGS) entry which is preliminary data.</text>
</comment>
<evidence type="ECO:0000256" key="2">
    <source>
        <dbReference type="ARBA" id="ARBA00010186"/>
    </source>
</evidence>
<dbReference type="Pfam" id="PF04097">
    <property type="entry name" value="Nic96"/>
    <property type="match status" value="1"/>
</dbReference>
<dbReference type="Proteomes" id="UP000593566">
    <property type="component" value="Unassembled WGS sequence"/>
</dbReference>
<proteinExistence type="inferred from homology"/>
<organism evidence="5 6">
    <name type="scientific">Letharia lupina</name>
    <dbReference type="NCBI Taxonomy" id="560253"/>
    <lineage>
        <taxon>Eukaryota</taxon>
        <taxon>Fungi</taxon>
        <taxon>Dikarya</taxon>
        <taxon>Ascomycota</taxon>
        <taxon>Pezizomycotina</taxon>
        <taxon>Lecanoromycetes</taxon>
        <taxon>OSLEUM clade</taxon>
        <taxon>Lecanoromycetidae</taxon>
        <taxon>Lecanorales</taxon>
        <taxon>Lecanorineae</taxon>
        <taxon>Parmeliaceae</taxon>
        <taxon>Letharia</taxon>
    </lineage>
</organism>
<keyword evidence="3" id="KW-0539">Nucleus</keyword>
<accession>A0A8H6CEF3</accession>
<dbReference type="EMBL" id="JACCJB010000013">
    <property type="protein sequence ID" value="KAF6221724.1"/>
    <property type="molecule type" value="Genomic_DNA"/>
</dbReference>
<evidence type="ECO:0000256" key="1">
    <source>
        <dbReference type="ARBA" id="ARBA00004259"/>
    </source>
</evidence>
<dbReference type="GO" id="GO:0005643">
    <property type="term" value="C:nuclear pore"/>
    <property type="evidence" value="ECO:0007669"/>
    <property type="project" value="InterPro"/>
</dbReference>
<keyword evidence="6" id="KW-1185">Reference proteome</keyword>
<sequence>MSSIFGQPKLTSSLFGNLNPATSAQSQAAPTSSLFGNTSQPQQSSGQTTNLFGSLGASQPQIQSSLFSSPGSDQKPNLFGSSQPQQQTGTAGGGLFGTGSALHVLPQQTSSLFGGAQGNAATTQPAGPSLFAAQPQPQPQKQNDQSGQAAQGQQQQQVGQQSQGGQVTSQPAYFNNLLEKARKRTHDADGGPGFRDLPSLQLGLGDIAKRVRELGSVGTQTHRGRAVDSSAHYLLAASGIIPGTTQRDLNSLAAQAPSSGNSHPPPQWDPDTHKHVEQLQQQSTLRMISEGLERAQRNFDAYLEENVDINWELQRKKIYEHFGLMPKHGEVFDDVASGPGLRGRFGKSTRRGRTNNANRPGQSSLNRSIFGQSSIQKSVIGTPGVGSANATLFADVAEKNAPAPAIQDGRFTREKQRKFAEKVQTLNRARLDESSYPVLQELKGIESQPGGESPKQLADSYDALIEIVGETGAKERQFADDYLDEVPNSAKSMNIRKRIIDGSRRCLEKSFLHDLEDLVTRNPKEANIGGVPTTINKVRAYIRIRAARRDLFADGSELRTMNDEYPWPLVFFLLRSGLVKEAADYVVANGTAFRTIDRNFLNYITTYARNPDRRLDRKVHDHISREYSAQTRVAPDNATDPYQLACYKIIGRCELTKRSIDSISQGVEDWIWLQFSLAREVNRVEESAGDVFGLEEVRETIREIGQRHFSKGAEGIGGYGTYFYLQILGGMFEQAVSYLYSYSYAAAVHFAIALDFYGLLRVSDFSVNETELLTFNTKELPQISFGRMIGFYTRDFRAGNAEAAVDYLTLICLNAGLPGAMGRSQASLCHEALRELVLETREFAQLLGDVRADGTRLKGAIEKRLKLIALADQEQLLRVVTIQAASVADDNGRVNDAVLLYHLAEDYDNVVSIVNRTLSEAVAVEIGQEPMRLQPSRPRTSAQQEHNQQTDAGTLSLTSVDDPVLLARNMIRLYGNNAMCSQKIRESNRDACDMLIGMAEAKARTAAGHWSEAIDIIDSLKLLPLQAHASIPVIRACANNFNELAPVISRNIGPLLLWTITCIGQQRELLASRQYGGGEGGMNKEISDELLGSARDLMVFAGLVKYRLGEKSEAISCEEMPRSRSLRPVSAASELSVEEGYGLVDGDDMCGRKWDPSSRQHKNSVVDIANDLRPALSEKIDRAGGTIKIAATKLSVDVAKAIRDFASSKDKKSLVPETRSGHSQVQIDAESDWQPKQHAFTAINTLATPNLHTVKSTKAEGKCGGSLIAFEGLHSKETDKVKAPKYRSSFAHRAANKDRRMANETGGRRNHGAHRNSQAKDEDSKTRVSLGKQNEG</sequence>
<dbReference type="RefSeq" id="XP_037151159.1">
    <property type="nucleotide sequence ID" value="XM_037292620.1"/>
</dbReference>
<protein>
    <recommendedName>
        <fullName evidence="7">Nuclear pore protein</fullName>
    </recommendedName>
</protein>
<evidence type="ECO:0000313" key="5">
    <source>
        <dbReference type="EMBL" id="KAF6221724.1"/>
    </source>
</evidence>
<feature type="region of interest" description="Disordered" evidence="4">
    <location>
        <begin position="113"/>
        <end position="168"/>
    </location>
</feature>
<dbReference type="GeneID" id="59330106"/>
<feature type="region of interest" description="Disordered" evidence="4">
    <location>
        <begin position="342"/>
        <end position="368"/>
    </location>
</feature>
<feature type="region of interest" description="Disordered" evidence="4">
    <location>
        <begin position="929"/>
        <end position="954"/>
    </location>
</feature>
<feature type="region of interest" description="Disordered" evidence="4">
    <location>
        <begin position="15"/>
        <end position="100"/>
    </location>
</feature>
<evidence type="ECO:0000256" key="3">
    <source>
        <dbReference type="ARBA" id="ARBA00023242"/>
    </source>
</evidence>
<feature type="compositionally biased region" description="Basic residues" evidence="4">
    <location>
        <begin position="344"/>
        <end position="353"/>
    </location>
</feature>
<dbReference type="PANTHER" id="PTHR11225:SF4">
    <property type="entry name" value="NUCLEAR PORE COMPLEX PROTEIN NUP93"/>
    <property type="match status" value="1"/>
</dbReference>
<gene>
    <name evidence="5" type="ORF">HO133_001692</name>
</gene>
<reference evidence="5 6" key="1">
    <citation type="journal article" date="2020" name="Genomics">
        <title>Complete, high-quality genomes from long-read metagenomic sequencing of two wolf lichen thalli reveals enigmatic genome architecture.</title>
        <authorList>
            <person name="McKenzie S.K."/>
            <person name="Walston R.F."/>
            <person name="Allen J.L."/>
        </authorList>
    </citation>
    <scope>NUCLEOTIDE SEQUENCE [LARGE SCALE GENOMIC DNA]</scope>
    <source>
        <strain evidence="5">WasteWater1</strain>
    </source>
</reference>
<feature type="compositionally biased region" description="Low complexity" evidence="4">
    <location>
        <begin position="139"/>
        <end position="167"/>
    </location>
</feature>
<feature type="compositionally biased region" description="Polar residues" evidence="4">
    <location>
        <begin position="937"/>
        <end position="954"/>
    </location>
</feature>
<dbReference type="GO" id="GO:0006606">
    <property type="term" value="P:protein import into nucleus"/>
    <property type="evidence" value="ECO:0007669"/>
    <property type="project" value="TreeGrafter"/>
</dbReference>
<feature type="region of interest" description="Disordered" evidence="4">
    <location>
        <begin position="1281"/>
        <end position="1336"/>
    </location>
</feature>
<feature type="compositionally biased region" description="Low complexity" evidence="4">
    <location>
        <begin position="79"/>
        <end position="89"/>
    </location>
</feature>
<evidence type="ECO:0000313" key="6">
    <source>
        <dbReference type="Proteomes" id="UP000593566"/>
    </source>
</evidence>
<comment type="similarity">
    <text evidence="2">Belongs to the nucleoporin interacting component (NIC) family.</text>
</comment>